<accession>A0AAN6JJB3</accession>
<dbReference type="AlphaFoldDB" id="A0AAN6JJB3"/>
<sequence>MDPDSSTTPSDHAPVPVLASSLPHPLSQYAESLEPVFNNCGAMSNALHMLGDAETRLEDASFRNEQHLQASNSKLRVDLEDVVKRLKEETSQHEARIKYETLAHQARINAQLDKMLGQVRTELSGSEEYSRQIFKALLTATKACNAQVSRTVRQGQRAWMRMQAQLISFNAWSVAW</sequence>
<gene>
    <name evidence="1" type="ORF">OC842_004681</name>
</gene>
<organism evidence="1 2">
    <name type="scientific">Tilletia horrida</name>
    <dbReference type="NCBI Taxonomy" id="155126"/>
    <lineage>
        <taxon>Eukaryota</taxon>
        <taxon>Fungi</taxon>
        <taxon>Dikarya</taxon>
        <taxon>Basidiomycota</taxon>
        <taxon>Ustilaginomycotina</taxon>
        <taxon>Exobasidiomycetes</taxon>
        <taxon>Tilletiales</taxon>
        <taxon>Tilletiaceae</taxon>
        <taxon>Tilletia</taxon>
    </lineage>
</organism>
<reference evidence="1" key="1">
    <citation type="journal article" date="2023" name="PhytoFront">
        <title>Draft Genome Resources of Seven Strains of Tilletia horrida, Causal Agent of Kernel Smut of Rice.</title>
        <authorList>
            <person name="Khanal S."/>
            <person name="Antony Babu S."/>
            <person name="Zhou X.G."/>
        </authorList>
    </citation>
    <scope>NUCLEOTIDE SEQUENCE</scope>
    <source>
        <strain evidence="1">TX3</strain>
    </source>
</reference>
<protein>
    <submittedName>
        <fullName evidence="1">Uncharacterized protein</fullName>
    </submittedName>
</protein>
<comment type="caution">
    <text evidence="1">The sequence shown here is derived from an EMBL/GenBank/DDBJ whole genome shotgun (WGS) entry which is preliminary data.</text>
</comment>
<proteinExistence type="predicted"/>
<name>A0AAN6JJB3_9BASI</name>
<dbReference type="EMBL" id="JAPDMQ010000288">
    <property type="protein sequence ID" value="KAK0528018.1"/>
    <property type="molecule type" value="Genomic_DNA"/>
</dbReference>
<keyword evidence="2" id="KW-1185">Reference proteome</keyword>
<evidence type="ECO:0000313" key="2">
    <source>
        <dbReference type="Proteomes" id="UP001176521"/>
    </source>
</evidence>
<dbReference type="Proteomes" id="UP001176521">
    <property type="component" value="Unassembled WGS sequence"/>
</dbReference>
<evidence type="ECO:0000313" key="1">
    <source>
        <dbReference type="EMBL" id="KAK0528018.1"/>
    </source>
</evidence>